<dbReference type="SUPFAM" id="SSF116734">
    <property type="entry name" value="DNA methylase specificity domain"/>
    <property type="match status" value="2"/>
</dbReference>
<dbReference type="CDD" id="cd17500">
    <property type="entry name" value="RMtype1_S_MmaGORF2198P_TRD1-CR1_like"/>
    <property type="match status" value="1"/>
</dbReference>
<dbReference type="PANTHER" id="PTHR30408">
    <property type="entry name" value="TYPE-1 RESTRICTION ENZYME ECOKI SPECIFICITY PROTEIN"/>
    <property type="match status" value="1"/>
</dbReference>
<dbReference type="EMBL" id="CP009508">
    <property type="protein sequence ID" value="AKB36730.1"/>
    <property type="molecule type" value="Genomic_DNA"/>
</dbReference>
<sequence>MTGEWKECKLGDACEQVLTGGTPLTKKSDYYLNGKIPWLKTKEVNFCRINKTENYISELGLANSAAKLIPANSVIVAMYGQGDTAGRVAINKIPLATNQACCNLVIDNKIADYHFIYYLLKNSYFELVLRKTGSAQPNLNTKLLKDFDIFLPPLPEQHAIASVLSSLDDKIDLLHRQNKTLEAMVETLFRQWFVEEADEEWEEGVLPDEFDFTMGQSPPGTSYNQEGVGMPMFQGNADFGFRFPEERVYTTKPTQLAYPHDTLISVRAPVGAQNMAKVKCCIGRGVSAFRYKANNDFYTYTYFKLRSLMDEIKKFNDDGTVFGSISKTDFLQIETVIPPEETIEKFEIYAKPLNDKIIENCTQIKLLEVMRDTLLPKLMSGEVRVECEDMG</sequence>
<reference evidence="5 6" key="1">
    <citation type="submission" date="2014-07" db="EMBL/GenBank/DDBJ databases">
        <title>Methanogenic archaea and the global carbon cycle.</title>
        <authorList>
            <person name="Henriksen J.R."/>
            <person name="Luke J."/>
            <person name="Reinhart S."/>
            <person name="Benedict M.N."/>
            <person name="Youngblut N.D."/>
            <person name="Metcalf M.E."/>
            <person name="Whitaker R.J."/>
            <person name="Metcalf W.W."/>
        </authorList>
    </citation>
    <scope>NUCLEOTIDE SEQUENCE [LARGE SCALE GENOMIC DNA]</scope>
    <source>
        <strain evidence="5 6">C2J</strain>
    </source>
</reference>
<dbReference type="GO" id="GO:0003677">
    <property type="term" value="F:DNA binding"/>
    <property type="evidence" value="ECO:0007669"/>
    <property type="project" value="UniProtKB-KW"/>
</dbReference>
<accession>A0A0E3PNI9</accession>
<dbReference type="GO" id="GO:0009307">
    <property type="term" value="P:DNA restriction-modification system"/>
    <property type="evidence" value="ECO:0007669"/>
    <property type="project" value="UniProtKB-KW"/>
</dbReference>
<dbReference type="PANTHER" id="PTHR30408:SF12">
    <property type="entry name" value="TYPE I RESTRICTION ENZYME MJAVIII SPECIFICITY SUBUNIT"/>
    <property type="match status" value="1"/>
</dbReference>
<keyword evidence="5" id="KW-0378">Hydrolase</keyword>
<dbReference type="Proteomes" id="UP000033123">
    <property type="component" value="Chromosome"/>
</dbReference>
<dbReference type="GO" id="GO:0009035">
    <property type="term" value="F:type I site-specific deoxyribonuclease activity"/>
    <property type="evidence" value="ECO:0007669"/>
    <property type="project" value="UniProtKB-EC"/>
</dbReference>
<keyword evidence="3" id="KW-0238">DNA-binding</keyword>
<dbReference type="InterPro" id="IPR000055">
    <property type="entry name" value="Restrct_endonuc_typeI_TRD"/>
</dbReference>
<evidence type="ECO:0000256" key="3">
    <source>
        <dbReference type="ARBA" id="ARBA00023125"/>
    </source>
</evidence>
<evidence type="ECO:0000256" key="2">
    <source>
        <dbReference type="ARBA" id="ARBA00022747"/>
    </source>
</evidence>
<protein>
    <submittedName>
        <fullName evidence="5">Type I restriction-modification system, specificity subunit S</fullName>
        <ecNumber evidence="5">3.1.21.3</ecNumber>
    </submittedName>
</protein>
<dbReference type="InterPro" id="IPR044946">
    <property type="entry name" value="Restrct_endonuc_typeI_TRD_sf"/>
</dbReference>
<dbReference type="RefSeq" id="WP_048182562.1">
    <property type="nucleotide sequence ID" value="NZ_CP009508.1"/>
</dbReference>
<dbReference type="HOGENOM" id="CLU_021095_2_1_2"/>
<dbReference type="STRING" id="1434118.MSSAC_2140"/>
<dbReference type="InterPro" id="IPR052021">
    <property type="entry name" value="Type-I_RS_S_subunit"/>
</dbReference>
<dbReference type="Gene3D" id="1.10.287.1120">
    <property type="entry name" value="Bipartite methylase S protein"/>
    <property type="match status" value="1"/>
</dbReference>
<organism evidence="5 6">
    <name type="scientific">Methanosarcina siciliae C2J</name>
    <dbReference type="NCBI Taxonomy" id="1434118"/>
    <lineage>
        <taxon>Archaea</taxon>
        <taxon>Methanobacteriati</taxon>
        <taxon>Methanobacteriota</taxon>
        <taxon>Stenosarchaea group</taxon>
        <taxon>Methanomicrobia</taxon>
        <taxon>Methanosarcinales</taxon>
        <taxon>Methanosarcinaceae</taxon>
        <taxon>Methanosarcina</taxon>
    </lineage>
</organism>
<dbReference type="EC" id="3.1.21.3" evidence="5"/>
<dbReference type="Pfam" id="PF01420">
    <property type="entry name" value="Methylase_S"/>
    <property type="match status" value="1"/>
</dbReference>
<evidence type="ECO:0000256" key="1">
    <source>
        <dbReference type="ARBA" id="ARBA00010923"/>
    </source>
</evidence>
<feature type="domain" description="Type I restriction modification DNA specificity" evidence="4">
    <location>
        <begin position="4"/>
        <end position="182"/>
    </location>
</feature>
<evidence type="ECO:0000259" key="4">
    <source>
        <dbReference type="Pfam" id="PF01420"/>
    </source>
</evidence>
<name>A0A0E3PNI9_9EURY</name>
<evidence type="ECO:0000313" key="6">
    <source>
        <dbReference type="Proteomes" id="UP000033123"/>
    </source>
</evidence>
<dbReference type="CDD" id="cd17495">
    <property type="entry name" value="RMtype1_S_Cep9333ORF4827P-TRD2-CR2_like"/>
    <property type="match status" value="1"/>
</dbReference>
<dbReference type="REBASE" id="109083">
    <property type="entry name" value="S.MsiC2JORF2142P"/>
</dbReference>
<dbReference type="Gene3D" id="3.90.220.20">
    <property type="entry name" value="DNA methylase specificity domains"/>
    <property type="match status" value="2"/>
</dbReference>
<dbReference type="KEGG" id="msj:MSSAC_2140"/>
<dbReference type="AlphaFoldDB" id="A0A0E3PNI9"/>
<keyword evidence="2" id="KW-0680">Restriction system</keyword>
<evidence type="ECO:0000313" key="5">
    <source>
        <dbReference type="EMBL" id="AKB36730.1"/>
    </source>
</evidence>
<proteinExistence type="inferred from homology"/>
<dbReference type="GeneID" id="24871753"/>
<comment type="similarity">
    <text evidence="1">Belongs to the type-I restriction system S methylase family.</text>
</comment>
<dbReference type="PATRIC" id="fig|1434118.4.peg.2741"/>
<gene>
    <name evidence="5" type="ORF">MSSAC_2140</name>
</gene>